<sequence>MEMERVTEFPHTHMDRRPRKRPRLGWDVVPQAPQAQLGMFCGQEVGNMTSFASSRAHSDHTSSLFVKGVAQNGSPPWRGDDKDGHYMFALGDNLTSRCNYTSPPSNKFTFIACHDDHMSLSFIVNCN</sequence>
<reference evidence="7" key="1">
    <citation type="submission" date="2019-08" db="EMBL/GenBank/DDBJ databases">
        <title>Reference gene set and small RNA set construction with multiple tissues from Davidia involucrata Baill.</title>
        <authorList>
            <person name="Yang H."/>
            <person name="Zhou C."/>
            <person name="Li G."/>
            <person name="Wang J."/>
            <person name="Gao P."/>
            <person name="Wang M."/>
            <person name="Wang R."/>
            <person name="Zhao Y."/>
        </authorList>
    </citation>
    <scope>NUCLEOTIDE SEQUENCE</scope>
    <source>
        <tissue evidence="7">Mixed with DoveR01_LX</tissue>
    </source>
</reference>
<dbReference type="GO" id="GO:0004674">
    <property type="term" value="F:protein serine/threonine kinase activity"/>
    <property type="evidence" value="ECO:0007669"/>
    <property type="project" value="UniProtKB-KW"/>
</dbReference>
<name>A0A5B6YQE3_DAVIN</name>
<dbReference type="EMBL" id="GHES01003418">
    <property type="protein sequence ID" value="MPA33977.1"/>
    <property type="molecule type" value="Transcribed_RNA"/>
</dbReference>
<dbReference type="GO" id="GO:0005634">
    <property type="term" value="C:nucleus"/>
    <property type="evidence" value="ECO:0007669"/>
    <property type="project" value="TreeGrafter"/>
</dbReference>
<gene>
    <name evidence="7" type="ORF">Din_003418</name>
</gene>
<evidence type="ECO:0000256" key="4">
    <source>
        <dbReference type="ARBA" id="ARBA00022777"/>
    </source>
</evidence>
<keyword evidence="4" id="KW-0418">Kinase</keyword>
<keyword evidence="3" id="KW-0547">Nucleotide-binding</keyword>
<dbReference type="PANTHER" id="PTHR45646:SF7">
    <property type="entry name" value="SERINE_THREONINE-PROTEIN KINASE AFC2"/>
    <property type="match status" value="1"/>
</dbReference>
<dbReference type="GO" id="GO:0005524">
    <property type="term" value="F:ATP binding"/>
    <property type="evidence" value="ECO:0007669"/>
    <property type="project" value="UniProtKB-KW"/>
</dbReference>
<dbReference type="PANTHER" id="PTHR45646">
    <property type="entry name" value="SERINE/THREONINE-PROTEIN KINASE DOA-RELATED"/>
    <property type="match status" value="1"/>
</dbReference>
<evidence type="ECO:0000256" key="2">
    <source>
        <dbReference type="ARBA" id="ARBA00022679"/>
    </source>
</evidence>
<evidence type="ECO:0000256" key="1">
    <source>
        <dbReference type="ARBA" id="ARBA00022527"/>
    </source>
</evidence>
<keyword evidence="2" id="KW-0808">Transferase</keyword>
<keyword evidence="1" id="KW-0723">Serine/threonine-protein kinase</keyword>
<evidence type="ECO:0000313" key="7">
    <source>
        <dbReference type="EMBL" id="MPA33977.1"/>
    </source>
</evidence>
<accession>A0A5B6YQE3</accession>
<feature type="compositionally biased region" description="Basic and acidic residues" evidence="6">
    <location>
        <begin position="1"/>
        <end position="15"/>
    </location>
</feature>
<evidence type="ECO:0000256" key="6">
    <source>
        <dbReference type="SAM" id="MobiDB-lite"/>
    </source>
</evidence>
<keyword evidence="5" id="KW-0067">ATP-binding</keyword>
<dbReference type="AlphaFoldDB" id="A0A5B6YQE3"/>
<dbReference type="InterPro" id="IPR051175">
    <property type="entry name" value="CLK_kinases"/>
</dbReference>
<protein>
    <submittedName>
        <fullName evidence="7">Uncharacterized protein</fullName>
    </submittedName>
</protein>
<evidence type="ECO:0000256" key="3">
    <source>
        <dbReference type="ARBA" id="ARBA00022741"/>
    </source>
</evidence>
<organism evidence="7">
    <name type="scientific">Davidia involucrata</name>
    <name type="common">Dove tree</name>
    <dbReference type="NCBI Taxonomy" id="16924"/>
    <lineage>
        <taxon>Eukaryota</taxon>
        <taxon>Viridiplantae</taxon>
        <taxon>Streptophyta</taxon>
        <taxon>Embryophyta</taxon>
        <taxon>Tracheophyta</taxon>
        <taxon>Spermatophyta</taxon>
        <taxon>Magnoliopsida</taxon>
        <taxon>eudicotyledons</taxon>
        <taxon>Gunneridae</taxon>
        <taxon>Pentapetalae</taxon>
        <taxon>asterids</taxon>
        <taxon>Cornales</taxon>
        <taxon>Nyssaceae</taxon>
        <taxon>Davidia</taxon>
    </lineage>
</organism>
<feature type="region of interest" description="Disordered" evidence="6">
    <location>
        <begin position="1"/>
        <end position="23"/>
    </location>
</feature>
<evidence type="ECO:0000256" key="5">
    <source>
        <dbReference type="ARBA" id="ARBA00022840"/>
    </source>
</evidence>
<proteinExistence type="predicted"/>